<dbReference type="EMBL" id="CAJFDI010000006">
    <property type="protein sequence ID" value="CAD5235461.1"/>
    <property type="molecule type" value="Genomic_DNA"/>
</dbReference>
<protein>
    <submittedName>
        <fullName evidence="2">(pine wood nematode) hypothetical protein</fullName>
    </submittedName>
</protein>
<evidence type="ECO:0000313" key="3">
    <source>
        <dbReference type="Proteomes" id="UP000095284"/>
    </source>
</evidence>
<dbReference type="Proteomes" id="UP000095284">
    <property type="component" value="Unplaced"/>
</dbReference>
<gene>
    <name evidence="2" type="ORF">BXYJ_LOCUS15552</name>
</gene>
<dbReference type="EMBL" id="CAJFCV020000006">
    <property type="protein sequence ID" value="CAG9131880.1"/>
    <property type="molecule type" value="Genomic_DNA"/>
</dbReference>
<dbReference type="AlphaFoldDB" id="A0A1I7SFP1"/>
<reference evidence="2" key="2">
    <citation type="submission" date="2020-09" db="EMBL/GenBank/DDBJ databases">
        <authorList>
            <person name="Kikuchi T."/>
        </authorList>
    </citation>
    <scope>NUCLEOTIDE SEQUENCE</scope>
    <source>
        <strain evidence="2">Ka4C1</strain>
    </source>
</reference>
<accession>A0A1I7SFP1</accession>
<name>A0A1I7SFP1_BURXY</name>
<keyword evidence="4" id="KW-1185">Reference proteome</keyword>
<feature type="compositionally biased region" description="Basic and acidic residues" evidence="1">
    <location>
        <begin position="19"/>
        <end position="35"/>
    </location>
</feature>
<evidence type="ECO:0000313" key="4">
    <source>
        <dbReference type="Proteomes" id="UP000659654"/>
    </source>
</evidence>
<organism evidence="3 5">
    <name type="scientific">Bursaphelenchus xylophilus</name>
    <name type="common">Pinewood nematode worm</name>
    <name type="synonym">Aphelenchoides xylophilus</name>
    <dbReference type="NCBI Taxonomy" id="6326"/>
    <lineage>
        <taxon>Eukaryota</taxon>
        <taxon>Metazoa</taxon>
        <taxon>Ecdysozoa</taxon>
        <taxon>Nematoda</taxon>
        <taxon>Chromadorea</taxon>
        <taxon>Rhabditida</taxon>
        <taxon>Tylenchina</taxon>
        <taxon>Tylenchomorpha</taxon>
        <taxon>Aphelenchoidea</taxon>
        <taxon>Aphelenchoididae</taxon>
        <taxon>Bursaphelenchus</taxon>
    </lineage>
</organism>
<dbReference type="Proteomes" id="UP000582659">
    <property type="component" value="Unassembled WGS sequence"/>
</dbReference>
<evidence type="ECO:0000256" key="1">
    <source>
        <dbReference type="SAM" id="MobiDB-lite"/>
    </source>
</evidence>
<proteinExistence type="predicted"/>
<dbReference type="WBParaSite" id="BXY_1185300.1">
    <property type="protein sequence ID" value="BXY_1185300.1"/>
    <property type="gene ID" value="BXY_1185300"/>
</dbReference>
<evidence type="ECO:0000313" key="2">
    <source>
        <dbReference type="EMBL" id="CAD5235461.1"/>
    </source>
</evidence>
<sequence>MTSLMDEITAAALTAYKRPDSVKENEIEDHSKNDDISPSSSTEKTKKIVAKKKPSLLQQLFASLKRFDPTPEQQKWREFNEKKRKFLARLPTLFQLKKAKMLSDRKKNLGF</sequence>
<reference evidence="5" key="1">
    <citation type="submission" date="2016-11" db="UniProtKB">
        <authorList>
            <consortium name="WormBaseParasite"/>
        </authorList>
    </citation>
    <scope>IDENTIFICATION</scope>
</reference>
<feature type="region of interest" description="Disordered" evidence="1">
    <location>
        <begin position="19"/>
        <end position="47"/>
    </location>
</feature>
<evidence type="ECO:0000313" key="5">
    <source>
        <dbReference type="WBParaSite" id="BXY_1185300.1"/>
    </source>
</evidence>
<dbReference type="Proteomes" id="UP000659654">
    <property type="component" value="Unassembled WGS sequence"/>
</dbReference>